<protein>
    <recommendedName>
        <fullName evidence="5">DUF4912 domain-containing protein</fullName>
    </recommendedName>
</protein>
<evidence type="ECO:0000313" key="3">
    <source>
        <dbReference type="EMBL" id="CEO89766.1"/>
    </source>
</evidence>
<evidence type="ECO:0008006" key="5">
    <source>
        <dbReference type="Google" id="ProtNLM"/>
    </source>
</evidence>
<sequence>MALWELFLLLLAILVVGGLAWMFNKKLSGSRPYRKKIQSAQEKTPESSRPIQQKEDMEVAEEVTPPLSHQVPQQEKHHILPEIPHSYGDTFITAIARDPYWIFAYWEISEATKEDIAARFGHDAWESSRPVLKVYDATNLYFFDSREAAEIQINGYASNWYINTGMPGHNYLIELGRILTDGTYVFIARSNMVSTPRDDVSEIVDLEWLLPTEYEKRVYGRYIEIHGSPGFIEEMALKAVAAKEHEEYIGSPMNW</sequence>
<proteinExistence type="predicted"/>
<feature type="region of interest" description="Disordered" evidence="1">
    <location>
        <begin position="34"/>
        <end position="58"/>
    </location>
</feature>
<name>A0A0B7MP82_9FIRM</name>
<keyword evidence="2" id="KW-0812">Transmembrane</keyword>
<dbReference type="InterPro" id="IPR032585">
    <property type="entry name" value="DUF4912"/>
</dbReference>
<keyword evidence="2" id="KW-1133">Transmembrane helix</keyword>
<dbReference type="AlphaFoldDB" id="A0A0B7MP82"/>
<dbReference type="RefSeq" id="WP_052835609.1">
    <property type="nucleotide sequence ID" value="NZ_CDRZ01000258.1"/>
</dbReference>
<feature type="compositionally biased region" description="Polar residues" evidence="1">
    <location>
        <begin position="38"/>
        <end position="51"/>
    </location>
</feature>
<keyword evidence="2" id="KW-0472">Membrane</keyword>
<keyword evidence="4" id="KW-1185">Reference proteome</keyword>
<feature type="transmembrane region" description="Helical" evidence="2">
    <location>
        <begin position="6"/>
        <end position="24"/>
    </location>
</feature>
<gene>
    <name evidence="3" type="ORF">SSCH_60034</name>
</gene>
<accession>A0A0B7MP82</accession>
<evidence type="ECO:0000313" key="4">
    <source>
        <dbReference type="Proteomes" id="UP000046155"/>
    </source>
</evidence>
<organism evidence="3 4">
    <name type="scientific">Syntrophaceticus schinkii</name>
    <dbReference type="NCBI Taxonomy" id="499207"/>
    <lineage>
        <taxon>Bacteria</taxon>
        <taxon>Bacillati</taxon>
        <taxon>Bacillota</taxon>
        <taxon>Clostridia</taxon>
        <taxon>Thermoanaerobacterales</taxon>
        <taxon>Thermoanaerobacterales Family III. Incertae Sedis</taxon>
        <taxon>Syntrophaceticus</taxon>
    </lineage>
</organism>
<evidence type="ECO:0000256" key="1">
    <source>
        <dbReference type="SAM" id="MobiDB-lite"/>
    </source>
</evidence>
<dbReference type="OrthoDB" id="9812700at2"/>
<evidence type="ECO:0000256" key="2">
    <source>
        <dbReference type="SAM" id="Phobius"/>
    </source>
</evidence>
<dbReference type="EMBL" id="CDRZ01000258">
    <property type="protein sequence ID" value="CEO89766.1"/>
    <property type="molecule type" value="Genomic_DNA"/>
</dbReference>
<dbReference type="Proteomes" id="UP000046155">
    <property type="component" value="Unassembled WGS sequence"/>
</dbReference>
<reference evidence="4" key="1">
    <citation type="submission" date="2015-01" db="EMBL/GenBank/DDBJ databases">
        <authorList>
            <person name="Manzoor Shahid"/>
            <person name="Zubair Saima"/>
        </authorList>
    </citation>
    <scope>NUCLEOTIDE SEQUENCE [LARGE SCALE GENOMIC DNA]</scope>
    <source>
        <strain evidence="4">Sp3</strain>
    </source>
</reference>
<dbReference type="Pfam" id="PF16258">
    <property type="entry name" value="DUF4912"/>
    <property type="match status" value="1"/>
</dbReference>